<gene>
    <name evidence="8" type="ORF">FA048_09980</name>
</gene>
<evidence type="ECO:0000259" key="7">
    <source>
        <dbReference type="PROSITE" id="PS50110"/>
    </source>
</evidence>
<dbReference type="SUPFAM" id="SSF46894">
    <property type="entry name" value="C-terminal effector domain of the bipartite response regulators"/>
    <property type="match status" value="1"/>
</dbReference>
<keyword evidence="2" id="KW-0805">Transcription regulation</keyword>
<name>A0A4U1CS27_9SPHI</name>
<dbReference type="InterPro" id="IPR001789">
    <property type="entry name" value="Sig_transdc_resp-reg_receiver"/>
</dbReference>
<dbReference type="InterPro" id="IPR000792">
    <property type="entry name" value="Tscrpt_reg_LuxR_C"/>
</dbReference>
<protein>
    <submittedName>
        <fullName evidence="8">Response regulator transcription factor</fullName>
    </submittedName>
</protein>
<organism evidence="8 9">
    <name type="scientific">Pedobacter polaris</name>
    <dbReference type="NCBI Taxonomy" id="2571273"/>
    <lineage>
        <taxon>Bacteria</taxon>
        <taxon>Pseudomonadati</taxon>
        <taxon>Bacteroidota</taxon>
        <taxon>Sphingobacteriia</taxon>
        <taxon>Sphingobacteriales</taxon>
        <taxon>Sphingobacteriaceae</taxon>
        <taxon>Pedobacter</taxon>
    </lineage>
</organism>
<keyword evidence="4" id="KW-0804">Transcription</keyword>
<dbReference type="SMART" id="SM00421">
    <property type="entry name" value="HTH_LUXR"/>
    <property type="match status" value="1"/>
</dbReference>
<dbReference type="OrthoDB" id="9797341at2"/>
<evidence type="ECO:0000256" key="5">
    <source>
        <dbReference type="PROSITE-ProRule" id="PRU00169"/>
    </source>
</evidence>
<keyword evidence="3" id="KW-0238">DNA-binding</keyword>
<feature type="domain" description="Response regulatory" evidence="7">
    <location>
        <begin position="5"/>
        <end position="124"/>
    </location>
</feature>
<dbReference type="Gene3D" id="3.40.50.2300">
    <property type="match status" value="1"/>
</dbReference>
<sequence>METMKIGIIDDQNIFRQSLSLLIKSVPEFEVVAEAATASMLLTIFDTLPAQIPDVLLMDMNMPEMNGIELNKIIARKYPNIRVIVLSVHAQDRLISKMITSGAAGYLIKNCDKEELITAIKSTYETGFYMNKQVLMAIQQVNRSSSKTISIFDSPSFELTPREKEVLELICKENSSAEIAEKLFLSVRTVEGHRNNLLLKTQSRNTAGLVLFAIRHLLFEVL</sequence>
<dbReference type="PANTHER" id="PTHR43214:SF41">
    <property type="entry name" value="NITRATE_NITRITE RESPONSE REGULATOR PROTEIN NARP"/>
    <property type="match status" value="1"/>
</dbReference>
<evidence type="ECO:0000313" key="8">
    <source>
        <dbReference type="EMBL" id="TKC10503.1"/>
    </source>
</evidence>
<dbReference type="SUPFAM" id="SSF52172">
    <property type="entry name" value="CheY-like"/>
    <property type="match status" value="1"/>
</dbReference>
<reference evidence="8 9" key="1">
    <citation type="submission" date="2019-04" db="EMBL/GenBank/DDBJ databases">
        <title>Pedobacter sp. RP-3-22 sp. nov., isolated from Arctic soil.</title>
        <authorList>
            <person name="Dahal R.H."/>
            <person name="Kim D.-U."/>
        </authorList>
    </citation>
    <scope>NUCLEOTIDE SEQUENCE [LARGE SCALE GENOMIC DNA]</scope>
    <source>
        <strain evidence="8 9">RP-3-22</strain>
    </source>
</reference>
<keyword evidence="9" id="KW-1185">Reference proteome</keyword>
<dbReference type="PANTHER" id="PTHR43214">
    <property type="entry name" value="TWO-COMPONENT RESPONSE REGULATOR"/>
    <property type="match status" value="1"/>
</dbReference>
<comment type="caution">
    <text evidence="8">The sequence shown here is derived from an EMBL/GenBank/DDBJ whole genome shotgun (WGS) entry which is preliminary data.</text>
</comment>
<dbReference type="InterPro" id="IPR016032">
    <property type="entry name" value="Sig_transdc_resp-reg_C-effctor"/>
</dbReference>
<feature type="domain" description="HTH luxR-type" evidence="6">
    <location>
        <begin position="152"/>
        <end position="217"/>
    </location>
</feature>
<dbReference type="InterPro" id="IPR039420">
    <property type="entry name" value="WalR-like"/>
</dbReference>
<accession>A0A4U1CS27</accession>
<dbReference type="GO" id="GO:0003677">
    <property type="term" value="F:DNA binding"/>
    <property type="evidence" value="ECO:0007669"/>
    <property type="project" value="UniProtKB-KW"/>
</dbReference>
<evidence type="ECO:0000256" key="1">
    <source>
        <dbReference type="ARBA" id="ARBA00022553"/>
    </source>
</evidence>
<dbReference type="AlphaFoldDB" id="A0A4U1CS27"/>
<dbReference type="GO" id="GO:0000160">
    <property type="term" value="P:phosphorelay signal transduction system"/>
    <property type="evidence" value="ECO:0007669"/>
    <property type="project" value="InterPro"/>
</dbReference>
<dbReference type="EMBL" id="SWBR01000002">
    <property type="protein sequence ID" value="TKC10503.1"/>
    <property type="molecule type" value="Genomic_DNA"/>
</dbReference>
<proteinExistence type="predicted"/>
<dbReference type="Proteomes" id="UP000309488">
    <property type="component" value="Unassembled WGS sequence"/>
</dbReference>
<evidence type="ECO:0000256" key="2">
    <source>
        <dbReference type="ARBA" id="ARBA00023015"/>
    </source>
</evidence>
<evidence type="ECO:0000313" key="9">
    <source>
        <dbReference type="Proteomes" id="UP000309488"/>
    </source>
</evidence>
<dbReference type="PROSITE" id="PS50043">
    <property type="entry name" value="HTH_LUXR_2"/>
    <property type="match status" value="1"/>
</dbReference>
<evidence type="ECO:0000256" key="3">
    <source>
        <dbReference type="ARBA" id="ARBA00023125"/>
    </source>
</evidence>
<dbReference type="InterPro" id="IPR011006">
    <property type="entry name" value="CheY-like_superfamily"/>
</dbReference>
<dbReference type="CDD" id="cd06170">
    <property type="entry name" value="LuxR_C_like"/>
    <property type="match status" value="1"/>
</dbReference>
<evidence type="ECO:0000256" key="4">
    <source>
        <dbReference type="ARBA" id="ARBA00023163"/>
    </source>
</evidence>
<dbReference type="PROSITE" id="PS50110">
    <property type="entry name" value="RESPONSE_REGULATORY"/>
    <property type="match status" value="1"/>
</dbReference>
<dbReference type="RefSeq" id="WP_136840406.1">
    <property type="nucleotide sequence ID" value="NZ_SWBR01000002.1"/>
</dbReference>
<dbReference type="GO" id="GO:0006355">
    <property type="term" value="P:regulation of DNA-templated transcription"/>
    <property type="evidence" value="ECO:0007669"/>
    <property type="project" value="InterPro"/>
</dbReference>
<dbReference type="PRINTS" id="PR00038">
    <property type="entry name" value="HTHLUXR"/>
</dbReference>
<dbReference type="SMART" id="SM00448">
    <property type="entry name" value="REC"/>
    <property type="match status" value="1"/>
</dbReference>
<dbReference type="Pfam" id="PF00196">
    <property type="entry name" value="GerE"/>
    <property type="match status" value="1"/>
</dbReference>
<dbReference type="CDD" id="cd17535">
    <property type="entry name" value="REC_NarL-like"/>
    <property type="match status" value="1"/>
</dbReference>
<dbReference type="Pfam" id="PF00072">
    <property type="entry name" value="Response_reg"/>
    <property type="match status" value="1"/>
</dbReference>
<dbReference type="InterPro" id="IPR058245">
    <property type="entry name" value="NreC/VraR/RcsB-like_REC"/>
</dbReference>
<feature type="modified residue" description="4-aspartylphosphate" evidence="5">
    <location>
        <position position="59"/>
    </location>
</feature>
<evidence type="ECO:0000259" key="6">
    <source>
        <dbReference type="PROSITE" id="PS50043"/>
    </source>
</evidence>
<keyword evidence="1 5" id="KW-0597">Phosphoprotein</keyword>